<evidence type="ECO:0000256" key="6">
    <source>
        <dbReference type="SAM" id="Phobius"/>
    </source>
</evidence>
<dbReference type="STRING" id="366584.SAMN05216377_102203"/>
<dbReference type="EMBL" id="FNBE01000002">
    <property type="protein sequence ID" value="SDE82754.1"/>
    <property type="molecule type" value="Genomic_DNA"/>
</dbReference>
<keyword evidence="3 6" id="KW-1133">Transmembrane helix</keyword>
<dbReference type="CDD" id="cd06530">
    <property type="entry name" value="S26_SPase_I"/>
    <property type="match status" value="1"/>
</dbReference>
<accession>A0A1G7G3N4</accession>
<dbReference type="GO" id="GO:0009003">
    <property type="term" value="F:signal peptidase activity"/>
    <property type="evidence" value="ECO:0007669"/>
    <property type="project" value="UniProtKB-EC"/>
</dbReference>
<evidence type="ECO:0000256" key="2">
    <source>
        <dbReference type="ARBA" id="ARBA00022692"/>
    </source>
</evidence>
<dbReference type="NCBIfam" id="TIGR02228">
    <property type="entry name" value="sigpep_I_arch"/>
    <property type="match status" value="1"/>
</dbReference>
<protein>
    <recommendedName>
        <fullName evidence="5">Signal peptidase I</fullName>
        <ecNumber evidence="5">3.4.21.89</ecNumber>
    </recommendedName>
</protein>
<dbReference type="GO" id="GO:0006465">
    <property type="term" value="P:signal peptide processing"/>
    <property type="evidence" value="ECO:0007669"/>
    <property type="project" value="UniProtKB-UniRule"/>
</dbReference>
<dbReference type="InterPro" id="IPR001733">
    <property type="entry name" value="Peptidase_S26B"/>
</dbReference>
<evidence type="ECO:0000256" key="4">
    <source>
        <dbReference type="ARBA" id="ARBA00023136"/>
    </source>
</evidence>
<evidence type="ECO:0000256" key="5">
    <source>
        <dbReference type="NCBIfam" id="TIGR02228"/>
    </source>
</evidence>
<keyword evidence="2 6" id="KW-0812">Transmembrane</keyword>
<gene>
    <name evidence="7" type="ORF">SAMN05216377_102203</name>
</gene>
<dbReference type="InterPro" id="IPR036286">
    <property type="entry name" value="LexA/Signal_pep-like_sf"/>
</dbReference>
<feature type="transmembrane region" description="Helical" evidence="6">
    <location>
        <begin position="152"/>
        <end position="175"/>
    </location>
</feature>
<sequence length="180" mass="18481">MGSHSVAAEPARTRRRHPARRVLGVLGALAVVAALALACALAILPLLVGGKALTVLSGSMEPTLPVGSVAVIRPVEPARLGVGDVVNFTDRDASTGEARVVTHRIVAVQPGPRFVTRGDANPVDDPNPVAAADVHGELWYDVPSVGTVRDRLTAPAGLAILGGVVLLGVALTLLVPRERA</sequence>
<feature type="transmembrane region" description="Helical" evidence="6">
    <location>
        <begin position="22"/>
        <end position="48"/>
    </location>
</feature>
<keyword evidence="8" id="KW-1185">Reference proteome</keyword>
<reference evidence="7 8" key="1">
    <citation type="submission" date="2016-10" db="EMBL/GenBank/DDBJ databases">
        <authorList>
            <person name="de Groot N.N."/>
        </authorList>
    </citation>
    <scope>NUCLEOTIDE SEQUENCE [LARGE SCALE GENOMIC DNA]</scope>
    <source>
        <strain evidence="7 8">CGMCC 4.3143</strain>
    </source>
</reference>
<evidence type="ECO:0000313" key="7">
    <source>
        <dbReference type="EMBL" id="SDE82754.1"/>
    </source>
</evidence>
<dbReference type="PRINTS" id="PR00728">
    <property type="entry name" value="SIGNALPTASE"/>
</dbReference>
<name>A0A1G7G3N4_PSEOR</name>
<keyword evidence="4 6" id="KW-0472">Membrane</keyword>
<organism evidence="7 8">
    <name type="scientific">Pseudonocardia oroxyli</name>
    <dbReference type="NCBI Taxonomy" id="366584"/>
    <lineage>
        <taxon>Bacteria</taxon>
        <taxon>Bacillati</taxon>
        <taxon>Actinomycetota</taxon>
        <taxon>Actinomycetes</taxon>
        <taxon>Pseudonocardiales</taxon>
        <taxon>Pseudonocardiaceae</taxon>
        <taxon>Pseudonocardia</taxon>
    </lineage>
</organism>
<proteinExistence type="predicted"/>
<evidence type="ECO:0000256" key="3">
    <source>
        <dbReference type="ARBA" id="ARBA00022989"/>
    </source>
</evidence>
<evidence type="ECO:0000256" key="1">
    <source>
        <dbReference type="ARBA" id="ARBA00004370"/>
    </source>
</evidence>
<dbReference type="Proteomes" id="UP000198967">
    <property type="component" value="Unassembled WGS sequence"/>
</dbReference>
<dbReference type="RefSeq" id="WP_176921155.1">
    <property type="nucleotide sequence ID" value="NZ_FNBE01000002.1"/>
</dbReference>
<dbReference type="EC" id="3.4.21.89" evidence="5"/>
<comment type="subcellular location">
    <subcellularLocation>
        <location evidence="1">Membrane</location>
    </subcellularLocation>
</comment>
<evidence type="ECO:0000313" key="8">
    <source>
        <dbReference type="Proteomes" id="UP000198967"/>
    </source>
</evidence>
<dbReference type="GO" id="GO:0004252">
    <property type="term" value="F:serine-type endopeptidase activity"/>
    <property type="evidence" value="ECO:0007669"/>
    <property type="project" value="UniProtKB-UniRule"/>
</dbReference>
<dbReference type="InterPro" id="IPR019533">
    <property type="entry name" value="Peptidase_S26"/>
</dbReference>
<dbReference type="GO" id="GO:0016020">
    <property type="term" value="C:membrane"/>
    <property type="evidence" value="ECO:0007669"/>
    <property type="project" value="UniProtKB-SubCell"/>
</dbReference>
<dbReference type="SUPFAM" id="SSF51306">
    <property type="entry name" value="LexA/Signal peptidase"/>
    <property type="match status" value="1"/>
</dbReference>
<dbReference type="AlphaFoldDB" id="A0A1G7G3N4"/>